<dbReference type="PANTHER" id="PTHR43775:SF37">
    <property type="entry name" value="SI:DKEY-61P9.11"/>
    <property type="match status" value="1"/>
</dbReference>
<evidence type="ECO:0000313" key="5">
    <source>
        <dbReference type="EMBL" id="STP19364.1"/>
    </source>
</evidence>
<organism evidence="5 6">
    <name type="scientific">Escherichia coli</name>
    <dbReference type="NCBI Taxonomy" id="562"/>
    <lineage>
        <taxon>Bacteria</taxon>
        <taxon>Pseudomonadati</taxon>
        <taxon>Pseudomonadota</taxon>
        <taxon>Gammaproteobacteria</taxon>
        <taxon>Enterobacterales</taxon>
        <taxon>Enterobacteriaceae</taxon>
        <taxon>Escherichia</taxon>
    </lineage>
</organism>
<dbReference type="EMBL" id="UGEM01000004">
    <property type="protein sequence ID" value="STP19364.1"/>
    <property type="molecule type" value="Genomic_DNA"/>
</dbReference>
<dbReference type="AlphaFoldDB" id="A0A377K6R0"/>
<dbReference type="Pfam" id="PF08659">
    <property type="entry name" value="KR"/>
    <property type="match status" value="1"/>
</dbReference>
<evidence type="ECO:0000259" key="4">
    <source>
        <dbReference type="SMART" id="SM00822"/>
    </source>
</evidence>
<protein>
    <submittedName>
        <fullName evidence="5">Non-ribosomal peptide synthase (Yersiniabactin siderophore biosynthetic protein)</fullName>
        <ecNumber evidence="5">2.3.1.94</ecNumber>
    </submittedName>
</protein>
<name>A0A377K6R0_ECOLX</name>
<dbReference type="InterPro" id="IPR036291">
    <property type="entry name" value="NAD(P)-bd_dom_sf"/>
</dbReference>
<dbReference type="Gene3D" id="3.40.50.720">
    <property type="entry name" value="NAD(P)-binding Rossmann-like Domain"/>
    <property type="match status" value="1"/>
</dbReference>
<dbReference type="InterPro" id="IPR013968">
    <property type="entry name" value="PKS_KR"/>
</dbReference>
<dbReference type="SUPFAM" id="SSF51735">
    <property type="entry name" value="NAD(P)-binding Rossmann-fold domains"/>
    <property type="match status" value="1"/>
</dbReference>
<evidence type="ECO:0000256" key="3">
    <source>
        <dbReference type="ARBA" id="ARBA00022553"/>
    </source>
</evidence>
<accession>A0A377K6R0</accession>
<proteinExistence type="inferred from homology"/>
<dbReference type="CDD" id="cd05274">
    <property type="entry name" value="KR_FAS_SDR_x"/>
    <property type="match status" value="1"/>
</dbReference>
<sequence length="421" mass="45026">MLAAIDLAENTPWETLHQGLSAVSLSQRWLAARGDTLWLPSLSPNTGCAAELPANVFTGDSRWHLVTGAFGGLGRLAVNWLREKGARRIALLAPRVDESWLRDVEGGQTRVCRCDVGDAGQLATVLDDLAANGGIAGAIHAAGVLADAPLQELDDHQLAAVFAVKAQAASQLLQTLRNHDGRYLILYSSAAATLGAPGQSAHALACGYLDGLAQQFSTLDAPKTLSVAWGAWGESGRAATPEMLATLASRGMGALSDAEGCWHLEQAVMRGAPWRLAMRVFTDKMPPLQQALFNISATEKAATPVIPPADDNAFNGSLSDETAVMAWLKKRIAVQLRLSDPASLHPNQDLLQLGMDSLLFLNSVAIFSTTWAYASMRNGRGRICLLMDSRSLSVLSQRRRLPLRSRKCCGTTPTSVMRPSL</sequence>
<comment type="similarity">
    <text evidence="1">Belongs to the short-chain dehydrogenases/reductases (SDR) family.</text>
</comment>
<dbReference type="GO" id="GO:0004312">
    <property type="term" value="F:fatty acid synthase activity"/>
    <property type="evidence" value="ECO:0007669"/>
    <property type="project" value="TreeGrafter"/>
</dbReference>
<keyword evidence="5" id="KW-0012">Acyltransferase</keyword>
<dbReference type="GO" id="GO:0006633">
    <property type="term" value="P:fatty acid biosynthetic process"/>
    <property type="evidence" value="ECO:0007669"/>
    <property type="project" value="TreeGrafter"/>
</dbReference>
<dbReference type="PANTHER" id="PTHR43775">
    <property type="entry name" value="FATTY ACID SYNTHASE"/>
    <property type="match status" value="1"/>
</dbReference>
<dbReference type="InterPro" id="IPR057326">
    <property type="entry name" value="KR_dom"/>
</dbReference>
<feature type="domain" description="Ketoreductase" evidence="4">
    <location>
        <begin position="62"/>
        <end position="235"/>
    </location>
</feature>
<evidence type="ECO:0000256" key="1">
    <source>
        <dbReference type="ARBA" id="ARBA00006484"/>
    </source>
</evidence>
<dbReference type="SMART" id="SM00822">
    <property type="entry name" value="PKS_KR"/>
    <property type="match status" value="1"/>
</dbReference>
<dbReference type="GO" id="GO:0047879">
    <property type="term" value="F:erythronolide synthase activity"/>
    <property type="evidence" value="ECO:0007669"/>
    <property type="project" value="UniProtKB-EC"/>
</dbReference>
<keyword evidence="5" id="KW-0808">Transferase</keyword>
<dbReference type="InterPro" id="IPR050091">
    <property type="entry name" value="PKS_NRPS_Biosynth_Enz"/>
</dbReference>
<reference evidence="5 6" key="1">
    <citation type="submission" date="2018-06" db="EMBL/GenBank/DDBJ databases">
        <authorList>
            <consortium name="Pathogen Informatics"/>
            <person name="Doyle S."/>
        </authorList>
    </citation>
    <scope>NUCLEOTIDE SEQUENCE [LARGE SCALE GENOMIC DNA]</scope>
    <source>
        <strain evidence="5 6">NCTC9075</strain>
    </source>
</reference>
<dbReference type="EC" id="2.3.1.94" evidence="5"/>
<gene>
    <name evidence="5" type="primary">irp1_4</name>
    <name evidence="5" type="ORF">NCTC9075_02780</name>
</gene>
<evidence type="ECO:0000313" key="6">
    <source>
        <dbReference type="Proteomes" id="UP000254181"/>
    </source>
</evidence>
<keyword evidence="2" id="KW-0596">Phosphopantetheine</keyword>
<keyword evidence="3" id="KW-0597">Phosphoprotein</keyword>
<evidence type="ECO:0000256" key="2">
    <source>
        <dbReference type="ARBA" id="ARBA00022450"/>
    </source>
</evidence>
<dbReference type="Proteomes" id="UP000254181">
    <property type="component" value="Unassembled WGS sequence"/>
</dbReference>